<evidence type="ECO:0000256" key="2">
    <source>
        <dbReference type="ARBA" id="ARBA00009967"/>
    </source>
</evidence>
<evidence type="ECO:0000256" key="1">
    <source>
        <dbReference type="ARBA" id="ARBA00001974"/>
    </source>
</evidence>
<evidence type="ECO:0000256" key="6">
    <source>
        <dbReference type="ARBA" id="ARBA00023002"/>
    </source>
</evidence>
<evidence type="ECO:0000313" key="11">
    <source>
        <dbReference type="Proteomes" id="UP001152759"/>
    </source>
</evidence>
<keyword evidence="5" id="KW-0274">FAD</keyword>
<keyword evidence="6" id="KW-0560">Oxidoreductase</keyword>
<dbReference type="InterPro" id="IPR017046">
    <property type="entry name" value="Prenylcysteine_Oxase1"/>
</dbReference>
<sequence length="485" mass="54196">MNVLDFLLVNSTAYSALKFYNLFLPAIIGGGIGGTSTAHFLIDLFGRKNIDIDIYEANKIGGRLATAKVGDFEYETGGSVIHTSNKYMEDLISTLGLRKRSHCSSQENFGLYDGSKFVFMESDWSWVTMIKLAWRYGFSLSKITDNIDTMLSRFARIYELQANHKTFTTVHDMLHAMDPSFPAMMKKTTFNGFVRDGISPKIIDELVMASLLCNYGQDTNVHQFVGSVSMAAVQGSLFSVSGGNKGVAEKVISHHKLNVIHSKVLKVIYEKDVHRFGVNYVGSGKESSTKDYDFVVLAAPLTHDLSKLQCLNLPDGAKKCSQRGTYHRTVSTIVEGKVNSNFFESMKEDELPVDILLTNKSVFFRSFSRIKPVSTNNSGSCGPPVYKVFSPKPLTDQELKVLFKEIKSVQVSDWLAYPEYDEAFAADNFVLYDRFYYLNAIESAASAMEMSAISAKNIALLVHASWTKAKPVEHLNNGRLKDEFR</sequence>
<feature type="transmembrane region" description="Helical" evidence="8">
    <location>
        <begin position="20"/>
        <end position="42"/>
    </location>
</feature>
<comment type="similarity">
    <text evidence="2">Belongs to the prenylcysteine oxidase family.</text>
</comment>
<dbReference type="PANTHER" id="PTHR15944:SF0">
    <property type="entry name" value="PRENYLCYSTEINE LYASE DOMAIN-CONTAINING PROTEIN"/>
    <property type="match status" value="1"/>
</dbReference>
<dbReference type="SUPFAM" id="SSF51905">
    <property type="entry name" value="FAD/NAD(P)-binding domain"/>
    <property type="match status" value="1"/>
</dbReference>
<dbReference type="InterPro" id="IPR036188">
    <property type="entry name" value="FAD/NAD-bd_sf"/>
</dbReference>
<evidence type="ECO:0000259" key="9">
    <source>
        <dbReference type="Pfam" id="PF07156"/>
    </source>
</evidence>
<keyword evidence="8" id="KW-0472">Membrane</keyword>
<keyword evidence="4" id="KW-0732">Signal</keyword>
<keyword evidence="11" id="KW-1185">Reference proteome</keyword>
<protein>
    <recommendedName>
        <fullName evidence="9">Prenylcysteine lyase domain-containing protein</fullName>
    </recommendedName>
</protein>
<dbReference type="PANTHER" id="PTHR15944">
    <property type="entry name" value="FARNESYLCYSTEINE LYASE"/>
    <property type="match status" value="1"/>
</dbReference>
<dbReference type="Pfam" id="PF07156">
    <property type="entry name" value="Prenylcys_lyase"/>
    <property type="match status" value="1"/>
</dbReference>
<keyword evidence="8" id="KW-1133">Transmembrane helix</keyword>
<keyword evidence="3" id="KW-0285">Flavoprotein</keyword>
<dbReference type="AlphaFoldDB" id="A0A9P0A563"/>
<evidence type="ECO:0000256" key="4">
    <source>
        <dbReference type="ARBA" id="ARBA00022729"/>
    </source>
</evidence>
<dbReference type="GO" id="GO:0030327">
    <property type="term" value="P:prenylated protein catabolic process"/>
    <property type="evidence" value="ECO:0007669"/>
    <property type="project" value="TreeGrafter"/>
</dbReference>
<accession>A0A9P0A563</accession>
<feature type="domain" description="Prenylcysteine lyase" evidence="9">
    <location>
        <begin position="119"/>
        <end position="469"/>
    </location>
</feature>
<keyword evidence="7" id="KW-0325">Glycoprotein</keyword>
<dbReference type="GO" id="GO:0030328">
    <property type="term" value="P:prenylcysteine catabolic process"/>
    <property type="evidence" value="ECO:0007669"/>
    <property type="project" value="InterPro"/>
</dbReference>
<gene>
    <name evidence="10" type="ORF">BEMITA_LOCUS5744</name>
</gene>
<dbReference type="Proteomes" id="UP001152759">
    <property type="component" value="Chromosome 3"/>
</dbReference>
<dbReference type="GO" id="GO:0001735">
    <property type="term" value="F:prenylcysteine oxidase activity"/>
    <property type="evidence" value="ECO:0007669"/>
    <property type="project" value="InterPro"/>
</dbReference>
<dbReference type="InterPro" id="IPR010795">
    <property type="entry name" value="Prenylcys_lyase"/>
</dbReference>
<evidence type="ECO:0000256" key="7">
    <source>
        <dbReference type="ARBA" id="ARBA00023180"/>
    </source>
</evidence>
<comment type="cofactor">
    <cofactor evidence="1">
        <name>FAD</name>
        <dbReference type="ChEBI" id="CHEBI:57692"/>
    </cofactor>
</comment>
<name>A0A9P0A563_BEMTA</name>
<keyword evidence="8" id="KW-0812">Transmembrane</keyword>
<dbReference type="Pfam" id="PF13450">
    <property type="entry name" value="NAD_binding_8"/>
    <property type="match status" value="1"/>
</dbReference>
<reference evidence="10" key="1">
    <citation type="submission" date="2021-12" db="EMBL/GenBank/DDBJ databases">
        <authorList>
            <person name="King R."/>
        </authorList>
    </citation>
    <scope>NUCLEOTIDE SEQUENCE</scope>
</reference>
<evidence type="ECO:0000256" key="5">
    <source>
        <dbReference type="ARBA" id="ARBA00022827"/>
    </source>
</evidence>
<evidence type="ECO:0000256" key="3">
    <source>
        <dbReference type="ARBA" id="ARBA00022630"/>
    </source>
</evidence>
<dbReference type="Gene3D" id="3.50.50.60">
    <property type="entry name" value="FAD/NAD(P)-binding domain"/>
    <property type="match status" value="1"/>
</dbReference>
<organism evidence="10 11">
    <name type="scientific">Bemisia tabaci</name>
    <name type="common">Sweetpotato whitefly</name>
    <name type="synonym">Aleurodes tabaci</name>
    <dbReference type="NCBI Taxonomy" id="7038"/>
    <lineage>
        <taxon>Eukaryota</taxon>
        <taxon>Metazoa</taxon>
        <taxon>Ecdysozoa</taxon>
        <taxon>Arthropoda</taxon>
        <taxon>Hexapoda</taxon>
        <taxon>Insecta</taxon>
        <taxon>Pterygota</taxon>
        <taxon>Neoptera</taxon>
        <taxon>Paraneoptera</taxon>
        <taxon>Hemiptera</taxon>
        <taxon>Sternorrhyncha</taxon>
        <taxon>Aleyrodoidea</taxon>
        <taxon>Aleyrodidae</taxon>
        <taxon>Aleyrodinae</taxon>
        <taxon>Bemisia</taxon>
    </lineage>
</organism>
<proteinExistence type="inferred from homology"/>
<evidence type="ECO:0000313" key="10">
    <source>
        <dbReference type="EMBL" id="CAH0386658.1"/>
    </source>
</evidence>
<dbReference type="EMBL" id="OU963864">
    <property type="protein sequence ID" value="CAH0386658.1"/>
    <property type="molecule type" value="Genomic_DNA"/>
</dbReference>
<evidence type="ECO:0000256" key="8">
    <source>
        <dbReference type="SAM" id="Phobius"/>
    </source>
</evidence>